<sequence length="149" mass="17550">MKESYTIREMPADHKYPEMSYGNHGEGGQAIYQGESLIAYVWVHLTEHESTKGVKRTMEMEMIEVMEKEQGHGTAIITFLFQHFNLESMNGYILFEDNMRPYYFWSSLGAEMQADNEAEYWEMYEDGIDIYFDLHRNQVMKEMTLEVGA</sequence>
<reference evidence="1 2" key="1">
    <citation type="submission" date="2014-08" db="EMBL/GenBank/DDBJ databases">
        <title>Complete genome of a marine bacteria Jeotgalibacillus malaysiensis.</title>
        <authorList>
            <person name="Yaakop A.S."/>
            <person name="Chan K.-G."/>
            <person name="Goh K.M."/>
        </authorList>
    </citation>
    <scope>NUCLEOTIDE SEQUENCE [LARGE SCALE GENOMIC DNA]</scope>
    <source>
        <strain evidence="1 2">D5</strain>
        <plasmid evidence="2">Plasmid</plasmid>
    </source>
</reference>
<dbReference type="HOGENOM" id="CLU_1747180_0_0_9"/>
<gene>
    <name evidence="1" type="ORF">JMA_40160</name>
</gene>
<dbReference type="Proteomes" id="UP000031449">
    <property type="component" value="Plasmid unnamed"/>
</dbReference>
<evidence type="ECO:0000313" key="1">
    <source>
        <dbReference type="EMBL" id="AJD93334.1"/>
    </source>
</evidence>
<keyword evidence="2" id="KW-1185">Reference proteome</keyword>
<accession>A0A0B5AZJ8</accession>
<geneLocation type="plasmid" evidence="2"/>
<dbReference type="OrthoDB" id="9998808at2"/>
<proteinExistence type="predicted"/>
<keyword evidence="1" id="KW-0614">Plasmid</keyword>
<dbReference type="EMBL" id="CP009417">
    <property type="protein sequence ID" value="AJD93334.1"/>
    <property type="molecule type" value="Genomic_DNA"/>
</dbReference>
<dbReference type="BioCyc" id="JESP1508404:G14D9-13300-MONOMER"/>
<dbReference type="KEGG" id="jeo:JMA_40160"/>
<name>A0A0B5AZJ8_9BACL</name>
<dbReference type="AlphaFoldDB" id="A0A0B5AZJ8"/>
<protein>
    <submittedName>
        <fullName evidence="1">Uncharacterized protein</fullName>
    </submittedName>
</protein>
<evidence type="ECO:0000313" key="2">
    <source>
        <dbReference type="Proteomes" id="UP000031449"/>
    </source>
</evidence>
<organism evidence="1 2">
    <name type="scientific">Jeotgalibacillus malaysiensis</name>
    <dbReference type="NCBI Taxonomy" id="1508404"/>
    <lineage>
        <taxon>Bacteria</taxon>
        <taxon>Bacillati</taxon>
        <taxon>Bacillota</taxon>
        <taxon>Bacilli</taxon>
        <taxon>Bacillales</taxon>
        <taxon>Caryophanaceae</taxon>
        <taxon>Jeotgalibacillus</taxon>
    </lineage>
</organism>